<dbReference type="EC" id="2.9.1.1" evidence="8"/>
<evidence type="ECO:0000256" key="7">
    <source>
        <dbReference type="ARBA" id="ARBA00044507"/>
    </source>
</evidence>
<organism evidence="11 12">
    <name type="scientific">Eiseniibacteriota bacterium</name>
    <dbReference type="NCBI Taxonomy" id="2212470"/>
    <lineage>
        <taxon>Bacteria</taxon>
        <taxon>Candidatus Eiseniibacteriota</taxon>
    </lineage>
</organism>
<reference evidence="11 12" key="1">
    <citation type="journal article" date="2019" name="Nat. Microbiol.">
        <title>Mediterranean grassland soil C-N compound turnover is dependent on rainfall and depth, and is mediated by genomically divergent microorganisms.</title>
        <authorList>
            <person name="Diamond S."/>
            <person name="Andeer P.F."/>
            <person name="Li Z."/>
            <person name="Crits-Christoph A."/>
            <person name="Burstein D."/>
            <person name="Anantharaman K."/>
            <person name="Lane K.R."/>
            <person name="Thomas B.C."/>
            <person name="Pan C."/>
            <person name="Northen T.R."/>
            <person name="Banfield J.F."/>
        </authorList>
    </citation>
    <scope>NUCLEOTIDE SEQUENCE [LARGE SCALE GENOMIC DNA]</scope>
    <source>
        <strain evidence="11">WS_4</strain>
    </source>
</reference>
<evidence type="ECO:0000256" key="3">
    <source>
        <dbReference type="ARBA" id="ARBA00022679"/>
    </source>
</evidence>
<name>A0A538SSL7_UNCEI</name>
<evidence type="ECO:0000313" key="12">
    <source>
        <dbReference type="Proteomes" id="UP000319829"/>
    </source>
</evidence>
<keyword evidence="4 8" id="KW-0663">Pyridoxal phosphate</keyword>
<evidence type="ECO:0000256" key="9">
    <source>
        <dbReference type="PIRSR" id="PIRSR618319-50"/>
    </source>
</evidence>
<keyword evidence="5 8" id="KW-0648">Protein biosynthesis</keyword>
<keyword evidence="6 8" id="KW-0711">Selenium</keyword>
<comment type="pathway">
    <text evidence="8">Aminoacyl-tRNA biosynthesis; selenocysteinyl-tRNA(Sec) biosynthesis; selenocysteinyl-tRNA(Sec) from L-seryl-tRNA(Sec) (bacterial route): step 1/1.</text>
</comment>
<dbReference type="Pfam" id="PF12390">
    <property type="entry name" value="Se-cys_synth_N"/>
    <property type="match status" value="1"/>
</dbReference>
<accession>A0A538SSL7</accession>
<dbReference type="InterPro" id="IPR025862">
    <property type="entry name" value="SelA_trans_N_dom"/>
</dbReference>
<evidence type="ECO:0000256" key="4">
    <source>
        <dbReference type="ARBA" id="ARBA00022898"/>
    </source>
</evidence>
<evidence type="ECO:0000256" key="1">
    <source>
        <dbReference type="ARBA" id="ARBA00001933"/>
    </source>
</evidence>
<keyword evidence="3 8" id="KW-0808">Transferase</keyword>
<evidence type="ECO:0000259" key="10">
    <source>
        <dbReference type="Pfam" id="PF12390"/>
    </source>
</evidence>
<feature type="modified residue" description="N6-(pyridoxal phosphate)lysine" evidence="8 9">
    <location>
        <position position="299"/>
    </location>
</feature>
<dbReference type="GO" id="GO:0001717">
    <property type="term" value="P:conversion of seryl-tRNAsec to selenocys-tRNAsec"/>
    <property type="evidence" value="ECO:0007669"/>
    <property type="project" value="UniProtKB-UniRule"/>
</dbReference>
<proteinExistence type="inferred from homology"/>
<dbReference type="HAMAP" id="MF_00423">
    <property type="entry name" value="SelA"/>
    <property type="match status" value="1"/>
</dbReference>
<comment type="similarity">
    <text evidence="7 8">Belongs to the SelA family.</text>
</comment>
<dbReference type="UniPathway" id="UPA00906">
    <property type="reaction ID" value="UER00896"/>
</dbReference>
<dbReference type="InterPro" id="IPR015424">
    <property type="entry name" value="PyrdxlP-dep_Trfase"/>
</dbReference>
<evidence type="ECO:0000313" key="11">
    <source>
        <dbReference type="EMBL" id="TMQ54357.1"/>
    </source>
</evidence>
<dbReference type="PANTHER" id="PTHR32328">
    <property type="entry name" value="L-SERYL-TRNA(SEC) SELENIUM TRANSFERASE"/>
    <property type="match status" value="1"/>
</dbReference>
<dbReference type="Proteomes" id="UP000319829">
    <property type="component" value="Unassembled WGS sequence"/>
</dbReference>
<gene>
    <name evidence="8 11" type="primary">selA</name>
    <name evidence="11" type="ORF">E6K74_06310</name>
</gene>
<evidence type="ECO:0000256" key="8">
    <source>
        <dbReference type="HAMAP-Rule" id="MF_00423"/>
    </source>
</evidence>
<comment type="cofactor">
    <cofactor evidence="1 8 9">
        <name>pyridoxal 5'-phosphate</name>
        <dbReference type="ChEBI" id="CHEBI:597326"/>
    </cofactor>
</comment>
<dbReference type="PANTHER" id="PTHR32328:SF0">
    <property type="entry name" value="L-SERYL-TRNA(SEC) SELENIUM TRANSFERASE"/>
    <property type="match status" value="1"/>
</dbReference>
<evidence type="ECO:0000256" key="5">
    <source>
        <dbReference type="ARBA" id="ARBA00022917"/>
    </source>
</evidence>
<evidence type="ECO:0000256" key="6">
    <source>
        <dbReference type="ARBA" id="ARBA00023266"/>
    </source>
</evidence>
<comment type="catalytic activity">
    <reaction evidence="8">
        <text>L-seryl-tRNA(Sec) + selenophosphate + H(+) = L-selenocysteinyl-tRNA(Sec) + phosphate</text>
        <dbReference type="Rhea" id="RHEA:22728"/>
        <dbReference type="Rhea" id="RHEA-COMP:9742"/>
        <dbReference type="Rhea" id="RHEA-COMP:9743"/>
        <dbReference type="ChEBI" id="CHEBI:15378"/>
        <dbReference type="ChEBI" id="CHEBI:16144"/>
        <dbReference type="ChEBI" id="CHEBI:43474"/>
        <dbReference type="ChEBI" id="CHEBI:78533"/>
        <dbReference type="ChEBI" id="CHEBI:78573"/>
        <dbReference type="EC" id="2.9.1.1"/>
    </reaction>
</comment>
<comment type="caution">
    <text evidence="11">The sequence shown here is derived from an EMBL/GenBank/DDBJ whole genome shotgun (WGS) entry which is preliminary data.</text>
</comment>
<protein>
    <recommendedName>
        <fullName evidence="8">L-seryl-tRNA(Sec) selenium transferase</fullName>
        <ecNumber evidence="8">2.9.1.1</ecNumber>
    </recommendedName>
    <alternativeName>
        <fullName evidence="8">Selenocysteine synthase</fullName>
        <shortName evidence="8">Sec synthase</shortName>
    </alternativeName>
    <alternativeName>
        <fullName evidence="8">Selenocysteinyl-tRNA(Sec) synthase</fullName>
    </alternativeName>
</protein>
<comment type="subcellular location">
    <subcellularLocation>
        <location evidence="8">Cytoplasm</location>
    </subcellularLocation>
</comment>
<dbReference type="GO" id="GO:0005737">
    <property type="term" value="C:cytoplasm"/>
    <property type="evidence" value="ECO:0007669"/>
    <property type="project" value="UniProtKB-SubCell"/>
</dbReference>
<dbReference type="Pfam" id="PF03841">
    <property type="entry name" value="SelA"/>
    <property type="match status" value="1"/>
</dbReference>
<dbReference type="AlphaFoldDB" id="A0A538SSL7"/>
<dbReference type="GO" id="GO:0004125">
    <property type="term" value="F:L-seryl-tRNA(Sec) selenium transferase activity"/>
    <property type="evidence" value="ECO:0007669"/>
    <property type="project" value="UniProtKB-UniRule"/>
</dbReference>
<dbReference type="GO" id="GO:0001514">
    <property type="term" value="P:selenocysteine incorporation"/>
    <property type="evidence" value="ECO:0007669"/>
    <property type="project" value="UniProtKB-UniRule"/>
</dbReference>
<sequence>MATPKRPELRSLPSVGSLLESEEMSALQSLAPRSVLVAAAREAIAAARSAIRRGGGRGKAEAAGRDAILRDAARRVGEAVRPAFRPVINATGIVLHTNLGRAPLAEEAVSAVTDAARRYTNLELDLESGSRGSRMAHLEPLIAELLGAEAAHVVNNNAAAMLLALNTFSLGKEAVVSRGQLVEIGGSFRIPEILERAGARLREIGTTNKTRLRDYERAIGPETGMILRVHPSNFAMVGFTEEVTREELAALSRKRRLPLLEDLGSGALIDFTRWGLPAEPIARDALDQGVPLVCFSGDKLLGGPQAGILAGRKSLVAALKANPMARALRVDKLTLAALEATLRLYRDPEMLAASIPTLRMLAESAESVRARAKRVLRAIGADRASHFRAEVVACTTEVGGGAMPLARVPSYAVVLRPARGKVEDVARSLRTGPDPVIGRIESGRLLLDLRTVSRGEIPKLAASLVRALEEEP</sequence>
<dbReference type="NCBIfam" id="TIGR00474">
    <property type="entry name" value="selA"/>
    <property type="match status" value="1"/>
</dbReference>
<dbReference type="InterPro" id="IPR004534">
    <property type="entry name" value="SelA_trans"/>
</dbReference>
<dbReference type="Gene3D" id="3.40.640.10">
    <property type="entry name" value="Type I PLP-dependent aspartate aminotransferase-like (Major domain)"/>
    <property type="match status" value="1"/>
</dbReference>
<dbReference type="EMBL" id="VBOU01000074">
    <property type="protein sequence ID" value="TMQ54357.1"/>
    <property type="molecule type" value="Genomic_DNA"/>
</dbReference>
<dbReference type="InterPro" id="IPR018319">
    <property type="entry name" value="SelA-like"/>
</dbReference>
<comment type="function">
    <text evidence="8">Converts seryl-tRNA(Sec) to selenocysteinyl-tRNA(Sec) required for selenoprotein biosynthesis.</text>
</comment>
<keyword evidence="2 8" id="KW-0963">Cytoplasm</keyword>
<feature type="domain" description="L-seryl-tRNA selenium transferase N-terminal" evidence="10">
    <location>
        <begin position="9"/>
        <end position="48"/>
    </location>
</feature>
<evidence type="ECO:0000256" key="2">
    <source>
        <dbReference type="ARBA" id="ARBA00022490"/>
    </source>
</evidence>
<dbReference type="InterPro" id="IPR015421">
    <property type="entry name" value="PyrdxlP-dep_Trfase_major"/>
</dbReference>
<dbReference type="SUPFAM" id="SSF53383">
    <property type="entry name" value="PLP-dependent transferases"/>
    <property type="match status" value="1"/>
</dbReference>
<dbReference type="Gene3D" id="3.90.1150.180">
    <property type="match status" value="1"/>
</dbReference>